<gene>
    <name evidence="2" type="ORF">DRW42_02240</name>
</gene>
<keyword evidence="3" id="KW-1185">Reference proteome</keyword>
<dbReference type="Proteomes" id="UP000252081">
    <property type="component" value="Unassembled WGS sequence"/>
</dbReference>
<keyword evidence="1" id="KW-0472">Membrane</keyword>
<feature type="transmembrane region" description="Helical" evidence="1">
    <location>
        <begin position="59"/>
        <end position="78"/>
    </location>
</feature>
<organism evidence="2 3">
    <name type="scientific">Pedobacter miscanthi</name>
    <dbReference type="NCBI Taxonomy" id="2259170"/>
    <lineage>
        <taxon>Bacteria</taxon>
        <taxon>Pseudomonadati</taxon>
        <taxon>Bacteroidota</taxon>
        <taxon>Sphingobacteriia</taxon>
        <taxon>Sphingobacteriales</taxon>
        <taxon>Sphingobacteriaceae</taxon>
        <taxon>Pedobacter</taxon>
    </lineage>
</organism>
<accession>A0A366LBN8</accession>
<dbReference type="AlphaFoldDB" id="A0A366LBN8"/>
<keyword evidence="1" id="KW-0812">Transmembrane</keyword>
<dbReference type="EMBL" id="QNQU01000002">
    <property type="protein sequence ID" value="RBQ11305.1"/>
    <property type="molecule type" value="Genomic_DNA"/>
</dbReference>
<name>A0A366LBN8_9SPHI</name>
<dbReference type="RefSeq" id="WP_113947219.1">
    <property type="nucleotide sequence ID" value="NZ_QNQU01000002.1"/>
</dbReference>
<protein>
    <submittedName>
        <fullName evidence="2">Uncharacterized protein</fullName>
    </submittedName>
</protein>
<evidence type="ECO:0000256" key="1">
    <source>
        <dbReference type="SAM" id="Phobius"/>
    </source>
</evidence>
<feature type="transmembrane region" description="Helical" evidence="1">
    <location>
        <begin position="85"/>
        <end position="104"/>
    </location>
</feature>
<reference evidence="2 3" key="1">
    <citation type="submission" date="2018-07" db="EMBL/GenBank/DDBJ databases">
        <title>A draft genome of a endophytic bacteria, a new species of Pedobacter.</title>
        <authorList>
            <person name="Zhang Z.D."/>
            <person name="Chen Z.J."/>
        </authorList>
    </citation>
    <scope>NUCLEOTIDE SEQUENCE [LARGE SCALE GENOMIC DNA]</scope>
    <source>
        <strain evidence="2 3">RS10</strain>
    </source>
</reference>
<comment type="caution">
    <text evidence="2">The sequence shown here is derived from an EMBL/GenBank/DDBJ whole genome shotgun (WGS) entry which is preliminary data.</text>
</comment>
<dbReference type="OrthoDB" id="677977at2"/>
<feature type="transmembrane region" description="Helical" evidence="1">
    <location>
        <begin position="124"/>
        <end position="143"/>
    </location>
</feature>
<evidence type="ECO:0000313" key="3">
    <source>
        <dbReference type="Proteomes" id="UP000252081"/>
    </source>
</evidence>
<proteinExistence type="predicted"/>
<sequence length="147" mass="15387">MGKIKNLIAGLGGAVVLNILHESLKNKGNDMPHIDRLGEQALQKSLGYLNTGIEGEDNLYLAITLAGDVAGNAVYYSLIGGKNSLIWLKAIVLGLAAGIGAVTLPKPMGLDDAPVARNAKAATLTIAYYLTGALATAMILKLFKDRL</sequence>
<evidence type="ECO:0000313" key="2">
    <source>
        <dbReference type="EMBL" id="RBQ11305.1"/>
    </source>
</evidence>
<keyword evidence="1" id="KW-1133">Transmembrane helix</keyword>